<evidence type="ECO:0000313" key="1">
    <source>
        <dbReference type="EMBL" id="KKN60990.1"/>
    </source>
</evidence>
<organism evidence="1">
    <name type="scientific">marine sediment metagenome</name>
    <dbReference type="NCBI Taxonomy" id="412755"/>
    <lineage>
        <taxon>unclassified sequences</taxon>
        <taxon>metagenomes</taxon>
        <taxon>ecological metagenomes</taxon>
    </lineage>
</organism>
<accession>A0A0F9RX36</accession>
<dbReference type="EMBL" id="LAZR01000675">
    <property type="protein sequence ID" value="KKN60990.1"/>
    <property type="molecule type" value="Genomic_DNA"/>
</dbReference>
<proteinExistence type="predicted"/>
<comment type="caution">
    <text evidence="1">The sequence shown here is derived from an EMBL/GenBank/DDBJ whole genome shotgun (WGS) entry which is preliminary data.</text>
</comment>
<dbReference type="AlphaFoldDB" id="A0A0F9RX36"/>
<name>A0A0F9RX36_9ZZZZ</name>
<reference evidence="1" key="1">
    <citation type="journal article" date="2015" name="Nature">
        <title>Complex archaea that bridge the gap between prokaryotes and eukaryotes.</title>
        <authorList>
            <person name="Spang A."/>
            <person name="Saw J.H."/>
            <person name="Jorgensen S.L."/>
            <person name="Zaremba-Niedzwiedzka K."/>
            <person name="Martijn J."/>
            <person name="Lind A.E."/>
            <person name="van Eijk R."/>
            <person name="Schleper C."/>
            <person name="Guy L."/>
            <person name="Ettema T.J."/>
        </authorList>
    </citation>
    <scope>NUCLEOTIDE SEQUENCE</scope>
</reference>
<protein>
    <submittedName>
        <fullName evidence="1">Uncharacterized protein</fullName>
    </submittedName>
</protein>
<gene>
    <name evidence="1" type="ORF">LCGC14_0526150</name>
</gene>
<sequence length="41" mass="4600">MIITDENLLRMDCKPVLPEEVVGLLAKLEDALRLSCERGES</sequence>